<dbReference type="InterPro" id="IPR005801">
    <property type="entry name" value="ADC_synthase"/>
</dbReference>
<evidence type="ECO:0000313" key="3">
    <source>
        <dbReference type="EMBL" id="NMG05275.1"/>
    </source>
</evidence>
<proteinExistence type="predicted"/>
<dbReference type="PRINTS" id="PR00095">
    <property type="entry name" value="ANTSNTHASEI"/>
</dbReference>
<feature type="non-terminal residue" evidence="3">
    <location>
        <position position="1"/>
    </location>
</feature>
<dbReference type="AlphaFoldDB" id="A0A972JBQ8"/>
<dbReference type="InterPro" id="IPR015890">
    <property type="entry name" value="Chorismate_C"/>
</dbReference>
<protein>
    <submittedName>
        <fullName evidence="3">Aminodeoxychorismate synthase, component I</fullName>
    </submittedName>
</protein>
<dbReference type="Gene3D" id="3.60.120.10">
    <property type="entry name" value="Anthranilate synthase"/>
    <property type="match status" value="1"/>
</dbReference>
<dbReference type="EMBL" id="WTVM01000275">
    <property type="protein sequence ID" value="NMG05275.1"/>
    <property type="molecule type" value="Genomic_DNA"/>
</dbReference>
<accession>A0A972JBQ8</accession>
<reference evidence="3" key="1">
    <citation type="submission" date="2019-12" db="EMBL/GenBank/DDBJ databases">
        <title>Comparative genomics gives insights into the taxonomy of the Azoarcus-Aromatoleum group and reveals separate origins of nif in the plant-associated Azoarcus and non-plant-associated Aromatoleum sub-groups.</title>
        <authorList>
            <person name="Lafos M."/>
            <person name="Maluk M."/>
            <person name="Batista M."/>
            <person name="Junghare M."/>
            <person name="Carmona M."/>
            <person name="Faoro H."/>
            <person name="Cruz L.M."/>
            <person name="Battistoni F."/>
            <person name="De Souza E."/>
            <person name="Pedrosa F."/>
            <person name="Chen W.-M."/>
            <person name="Poole P.S."/>
            <person name="Dixon R.A."/>
            <person name="James E.K."/>
        </authorList>
    </citation>
    <scope>NUCLEOTIDE SEQUENCE</scope>
    <source>
        <strain evidence="3">NSC3</strain>
    </source>
</reference>
<feature type="region of interest" description="Disordered" evidence="1">
    <location>
        <begin position="176"/>
        <end position="201"/>
    </location>
</feature>
<dbReference type="Pfam" id="PF00425">
    <property type="entry name" value="Chorismate_bind"/>
    <property type="match status" value="1"/>
</dbReference>
<dbReference type="RefSeq" id="WP_168989862.1">
    <property type="nucleotide sequence ID" value="NZ_CAWPHM010000194.1"/>
</dbReference>
<dbReference type="PANTHER" id="PTHR11236:SF50">
    <property type="entry name" value="AMINODEOXYCHORISMATE SYNTHASE COMPONENT 1"/>
    <property type="match status" value="1"/>
</dbReference>
<dbReference type="SUPFAM" id="SSF56322">
    <property type="entry name" value="ADC synthase"/>
    <property type="match status" value="1"/>
</dbReference>
<comment type="caution">
    <text evidence="3">The sequence shown here is derived from an EMBL/GenBank/DDBJ whole genome shotgun (WGS) entry which is preliminary data.</text>
</comment>
<dbReference type="Proteomes" id="UP000599523">
    <property type="component" value="Unassembled WGS sequence"/>
</dbReference>
<feature type="compositionally biased region" description="Basic and acidic residues" evidence="1">
    <location>
        <begin position="185"/>
        <end position="201"/>
    </location>
</feature>
<feature type="non-terminal residue" evidence="3">
    <location>
        <position position="309"/>
    </location>
</feature>
<evidence type="ECO:0000256" key="1">
    <source>
        <dbReference type="SAM" id="MobiDB-lite"/>
    </source>
</evidence>
<sequence length="309" mass="33776">SALDGFWIQVEEAMARGLHALVLADYEWGVQLQGLDCRAGSLRVLLFNDLACLTADEVEVWLAALEGSHAANDAAFPGRAAVLGFRASVDRAGFDDAIARIHSAIAEGETYQVNYSYRLDLDVVGSPVSLYRGLRSRQPVRYGAFLSLPAGEGPRHVLSCSPELFVEYRGGVLRTRPMKGTAPRSGDDSVDSPRAERLRNDDKNRAENLMIVDLLRNDIGRIARTGSVRVPALFSVESYRTVLQMTSTVEAEPAPGVGFPDVLRALFPCGSITGAPKIQTMRHIQRLETRRRGLYTGAIGWVEPGHDGR</sequence>
<dbReference type="GO" id="GO:0046820">
    <property type="term" value="F:4-amino-4-deoxychorismate synthase activity"/>
    <property type="evidence" value="ECO:0007669"/>
    <property type="project" value="TreeGrafter"/>
</dbReference>
<dbReference type="PANTHER" id="PTHR11236">
    <property type="entry name" value="AMINOBENZOATE/ANTHRANILATE SYNTHASE"/>
    <property type="match status" value="1"/>
</dbReference>
<dbReference type="GO" id="GO:0000162">
    <property type="term" value="P:L-tryptophan biosynthetic process"/>
    <property type="evidence" value="ECO:0007669"/>
    <property type="project" value="TreeGrafter"/>
</dbReference>
<feature type="domain" description="Chorismate-utilising enzyme C-terminal" evidence="2">
    <location>
        <begin position="91"/>
        <end position="307"/>
    </location>
</feature>
<gene>
    <name evidence="3" type="ORF">GPA21_20270</name>
</gene>
<evidence type="ECO:0000313" key="4">
    <source>
        <dbReference type="Proteomes" id="UP000599523"/>
    </source>
</evidence>
<dbReference type="InterPro" id="IPR019999">
    <property type="entry name" value="Anth_synth_I-like"/>
</dbReference>
<name>A0A972JBQ8_9RHOO</name>
<keyword evidence="4" id="KW-1185">Reference proteome</keyword>
<evidence type="ECO:0000259" key="2">
    <source>
        <dbReference type="Pfam" id="PF00425"/>
    </source>
</evidence>
<organism evidence="3 4">
    <name type="scientific">Azoarcus taiwanensis</name>
    <dbReference type="NCBI Taxonomy" id="666964"/>
    <lineage>
        <taxon>Bacteria</taxon>
        <taxon>Pseudomonadati</taxon>
        <taxon>Pseudomonadota</taxon>
        <taxon>Betaproteobacteria</taxon>
        <taxon>Rhodocyclales</taxon>
        <taxon>Zoogloeaceae</taxon>
        <taxon>Azoarcus</taxon>
    </lineage>
</organism>